<gene>
    <name evidence="4" type="ORF">FTOL_13567</name>
</gene>
<evidence type="ECO:0000313" key="4">
    <source>
        <dbReference type="EMBL" id="SPJ91552.1"/>
    </source>
</evidence>
<dbReference type="InterPro" id="IPR050987">
    <property type="entry name" value="AtrR-like"/>
</dbReference>
<name>A0AAE8MLZ7_9HYPO</name>
<dbReference type="EMBL" id="ONZP01000879">
    <property type="protein sequence ID" value="SPJ91552.1"/>
    <property type="molecule type" value="Genomic_DNA"/>
</dbReference>
<proteinExistence type="predicted"/>
<comment type="caution">
    <text evidence="4">The sequence shown here is derived from an EMBL/GenBank/DDBJ whole genome shotgun (WGS) entry which is preliminary data.</text>
</comment>
<dbReference type="Proteomes" id="UP001187734">
    <property type="component" value="Unassembled WGS sequence"/>
</dbReference>
<evidence type="ECO:0000313" key="5">
    <source>
        <dbReference type="Proteomes" id="UP001187734"/>
    </source>
</evidence>
<sequence>MIDGENDDSSNDGKNHVNTDATSPASSVHAEFSHHEFSRLVQQQVKGQLTDSEYEVINVRSATFQIESNRVFHVQDLSADMAVNDGASSAQLLSRDTVVLEAVSLFPSAHSAVVLLRVFFKFAQTNYFYIDEESIRKRLDKFYSYPTRVGIDDTAWVCVSLMIFALGTQFSHLYQSSARSSCKERMRDAYSISQAIDDTLALTYYRKASNLIPDILAMDSIESVQAFLLFGIYVLPIDPAGLSCTYLGIAIKAATQFNMHQKSDRDLSPREIELRKRVWWTAYTLERRICILHGRPVSVSRLDITTNLPTNLEELQPKDQINTFQNNMAMLKLTIFMEDARDGM</sequence>
<organism evidence="4 5">
    <name type="scientific">Fusarium torulosum</name>
    <dbReference type="NCBI Taxonomy" id="33205"/>
    <lineage>
        <taxon>Eukaryota</taxon>
        <taxon>Fungi</taxon>
        <taxon>Dikarya</taxon>
        <taxon>Ascomycota</taxon>
        <taxon>Pezizomycotina</taxon>
        <taxon>Sordariomycetes</taxon>
        <taxon>Hypocreomycetidae</taxon>
        <taxon>Hypocreales</taxon>
        <taxon>Nectriaceae</taxon>
        <taxon>Fusarium</taxon>
    </lineage>
</organism>
<dbReference type="SMART" id="SM00906">
    <property type="entry name" value="Fungal_trans"/>
    <property type="match status" value="1"/>
</dbReference>
<dbReference type="Pfam" id="PF04082">
    <property type="entry name" value="Fungal_trans"/>
    <property type="match status" value="1"/>
</dbReference>
<dbReference type="CDD" id="cd12148">
    <property type="entry name" value="fungal_TF_MHR"/>
    <property type="match status" value="1"/>
</dbReference>
<reference evidence="4" key="1">
    <citation type="submission" date="2018-03" db="EMBL/GenBank/DDBJ databases">
        <authorList>
            <person name="Guldener U."/>
        </authorList>
    </citation>
    <scope>NUCLEOTIDE SEQUENCE</scope>
</reference>
<evidence type="ECO:0000256" key="1">
    <source>
        <dbReference type="ARBA" id="ARBA00023242"/>
    </source>
</evidence>
<accession>A0AAE8MLZ7</accession>
<evidence type="ECO:0000256" key="2">
    <source>
        <dbReference type="SAM" id="MobiDB-lite"/>
    </source>
</evidence>
<feature type="region of interest" description="Disordered" evidence="2">
    <location>
        <begin position="1"/>
        <end position="25"/>
    </location>
</feature>
<feature type="compositionally biased region" description="Acidic residues" evidence="2">
    <location>
        <begin position="1"/>
        <end position="10"/>
    </location>
</feature>
<dbReference type="GO" id="GO:0008270">
    <property type="term" value="F:zinc ion binding"/>
    <property type="evidence" value="ECO:0007669"/>
    <property type="project" value="InterPro"/>
</dbReference>
<dbReference type="PANTHER" id="PTHR46910">
    <property type="entry name" value="TRANSCRIPTION FACTOR PDR1"/>
    <property type="match status" value="1"/>
</dbReference>
<protein>
    <submittedName>
        <fullName evidence="4">Related to thiamine repressible genes regulatory protein thi1</fullName>
    </submittedName>
</protein>
<dbReference type="GO" id="GO:0006351">
    <property type="term" value="P:DNA-templated transcription"/>
    <property type="evidence" value="ECO:0007669"/>
    <property type="project" value="InterPro"/>
</dbReference>
<keyword evidence="1" id="KW-0539">Nucleus</keyword>
<dbReference type="PANTHER" id="PTHR46910:SF23">
    <property type="entry name" value="THIAMINE REPRESSIBLE GENES REGULATORY PROTEIN THI1"/>
    <property type="match status" value="1"/>
</dbReference>
<dbReference type="AlphaFoldDB" id="A0AAE8MLZ7"/>
<dbReference type="GO" id="GO:0003677">
    <property type="term" value="F:DNA binding"/>
    <property type="evidence" value="ECO:0007669"/>
    <property type="project" value="InterPro"/>
</dbReference>
<keyword evidence="5" id="KW-1185">Reference proteome</keyword>
<feature type="domain" description="Xylanolytic transcriptional activator regulatory" evidence="3">
    <location>
        <begin position="243"/>
        <end position="315"/>
    </location>
</feature>
<evidence type="ECO:0000259" key="3">
    <source>
        <dbReference type="SMART" id="SM00906"/>
    </source>
</evidence>
<dbReference type="InterPro" id="IPR007219">
    <property type="entry name" value="XnlR_reg_dom"/>
</dbReference>
<dbReference type="GO" id="GO:0003700">
    <property type="term" value="F:DNA-binding transcription factor activity"/>
    <property type="evidence" value="ECO:0007669"/>
    <property type="project" value="InterPro"/>
</dbReference>